<proteinExistence type="inferred from homology"/>
<dbReference type="SUPFAM" id="SSF48452">
    <property type="entry name" value="TPR-like"/>
    <property type="match status" value="1"/>
</dbReference>
<feature type="chain" id="PRO_5041437142" description="RagB/SusD domain-containing protein" evidence="7">
    <location>
        <begin position="22"/>
        <end position="746"/>
    </location>
</feature>
<evidence type="ECO:0000256" key="5">
    <source>
        <dbReference type="ARBA" id="ARBA00023237"/>
    </source>
</evidence>
<accession>A0AA41D926</accession>
<protein>
    <recommendedName>
        <fullName evidence="8">RagB/SusD domain-containing protein</fullName>
    </recommendedName>
</protein>
<keyword evidence="6" id="KW-0175">Coiled coil</keyword>
<dbReference type="EMBL" id="JACJMO010000007">
    <property type="protein sequence ID" value="MBM6857299.1"/>
    <property type="molecule type" value="Genomic_DNA"/>
</dbReference>
<evidence type="ECO:0000256" key="1">
    <source>
        <dbReference type="ARBA" id="ARBA00004442"/>
    </source>
</evidence>
<evidence type="ECO:0000259" key="8">
    <source>
        <dbReference type="Pfam" id="PF07980"/>
    </source>
</evidence>
<comment type="caution">
    <text evidence="9">The sequence shown here is derived from an EMBL/GenBank/DDBJ whole genome shotgun (WGS) entry which is preliminary data.</text>
</comment>
<dbReference type="PROSITE" id="PS51257">
    <property type="entry name" value="PROKAR_LIPOPROTEIN"/>
    <property type="match status" value="1"/>
</dbReference>
<evidence type="ECO:0000256" key="6">
    <source>
        <dbReference type="SAM" id="Coils"/>
    </source>
</evidence>
<dbReference type="InterPro" id="IPR011990">
    <property type="entry name" value="TPR-like_helical_dom_sf"/>
</dbReference>
<dbReference type="Pfam" id="PF07980">
    <property type="entry name" value="SusD_RagB"/>
    <property type="match status" value="1"/>
</dbReference>
<evidence type="ECO:0000256" key="3">
    <source>
        <dbReference type="ARBA" id="ARBA00022729"/>
    </source>
</evidence>
<feature type="coiled-coil region" evidence="6">
    <location>
        <begin position="524"/>
        <end position="551"/>
    </location>
</feature>
<evidence type="ECO:0000256" key="7">
    <source>
        <dbReference type="SAM" id="SignalP"/>
    </source>
</evidence>
<dbReference type="RefSeq" id="WP_204968578.1">
    <property type="nucleotide sequence ID" value="NZ_JAAZTS010000008.1"/>
</dbReference>
<name>A0AA41D926_9BACT</name>
<dbReference type="AlphaFoldDB" id="A0AA41D926"/>
<evidence type="ECO:0000313" key="9">
    <source>
        <dbReference type="EMBL" id="MBM6857299.1"/>
    </source>
</evidence>
<keyword evidence="4" id="KW-0472">Membrane</keyword>
<comment type="subcellular location">
    <subcellularLocation>
        <location evidence="1">Cell outer membrane</location>
    </subcellularLocation>
</comment>
<evidence type="ECO:0000313" key="10">
    <source>
        <dbReference type="Proteomes" id="UP000698924"/>
    </source>
</evidence>
<dbReference type="Proteomes" id="UP000698924">
    <property type="component" value="Unassembled WGS sequence"/>
</dbReference>
<keyword evidence="10" id="KW-1185">Reference proteome</keyword>
<feature type="domain" description="RagB/SusD" evidence="8">
    <location>
        <begin position="694"/>
        <end position="746"/>
    </location>
</feature>
<evidence type="ECO:0000256" key="4">
    <source>
        <dbReference type="ARBA" id="ARBA00023136"/>
    </source>
</evidence>
<sequence>MNIKQCIYLFAAIAFSLSSCSDDSGMGNDFEPKTYNVLGKVEKGPFVSGSTITIQPMDGNLQVLGSLYSATIQDDLGNFSFGSKLFEAPYAELTANGYFFNEVEGELSSGTLNLRALVDLSDETTVNVNLLTHLKYQRIQKLIAEGVKFGEANKQAQKELFTAFGLQKYAEKDASTFSIAGGTDESAALIAISSLLLVDRSEAALTEYLAKLCREFGENGKFGSSTLQQISEDKKSLSNQLSSVRENIIDRYDDLGLKIEVKELGHFIDWDDDGLAGNETLQDGQEVKLETSELNVPNEGGTYTINISSPIPVYLTPLVDKDDDGPIDNITEDNVFNEIYEHIENDGISIEKSINENKLTIKVSRLNSRADKSTSVTIYDCLGNVVGEVKVIQEGNGNTSIPKLGRTGEQVVAGFALPIARGLSDFNLIEQYYHYNKEADLVSQYVYPSCDNVKNIWSNFYSANRMIMLFKEKEAEQLGVYQDYLNVFSAMHYYYMAVAWKDVPYINYVLDINNAYNISRTPIHDIFSDLKANLEKAIDNLEEKKNESLSNDANDFFFLSKDVARILLANICMYQGEYNQAEKLLGEVISNGFYELDASNYNNKETITNLFNNGSSKETIFAAHNEPQSRGNISIGTPPLVPIMTYTDVVLSYAESLYKNGRTLEAESQLQKVITAKHISVTGENTLEKIKDARLQLMLYTNTNFAFMKRNNFAKEVYGIEEYRLLLPIPQQEIIVNPSMTQNPGY</sequence>
<comment type="similarity">
    <text evidence="2">Belongs to the SusD family.</text>
</comment>
<evidence type="ECO:0000256" key="2">
    <source>
        <dbReference type="ARBA" id="ARBA00006275"/>
    </source>
</evidence>
<gene>
    <name evidence="9" type="ORF">H6D15_06735</name>
</gene>
<dbReference type="GO" id="GO:0009279">
    <property type="term" value="C:cell outer membrane"/>
    <property type="evidence" value="ECO:0007669"/>
    <property type="project" value="UniProtKB-SubCell"/>
</dbReference>
<reference evidence="9 10" key="1">
    <citation type="journal article" date="2021" name="Sci. Rep.">
        <title>The distribution of antibiotic resistance genes in chicken gut microbiota commensals.</title>
        <authorList>
            <person name="Juricova H."/>
            <person name="Matiasovicova J."/>
            <person name="Kubasova T."/>
            <person name="Cejkova D."/>
            <person name="Rychlik I."/>
        </authorList>
    </citation>
    <scope>NUCLEOTIDE SEQUENCE [LARGE SCALE GENOMIC DNA]</scope>
    <source>
        <strain evidence="9 10">An421</strain>
    </source>
</reference>
<dbReference type="Gene3D" id="1.25.40.390">
    <property type="match status" value="2"/>
</dbReference>
<dbReference type="InterPro" id="IPR012944">
    <property type="entry name" value="SusD_RagB_dom"/>
</dbReference>
<feature type="signal peptide" evidence="7">
    <location>
        <begin position="1"/>
        <end position="21"/>
    </location>
</feature>
<keyword evidence="5" id="KW-0998">Cell outer membrane</keyword>
<organism evidence="9 10">
    <name type="scientific">Caecibacteroides pullorum</name>
    <dbReference type="NCBI Taxonomy" id="2725562"/>
    <lineage>
        <taxon>Bacteria</taxon>
        <taxon>Pseudomonadati</taxon>
        <taxon>Bacteroidota</taxon>
        <taxon>Bacteroidia</taxon>
        <taxon>Bacteroidales</taxon>
        <taxon>Bacteroidaceae</taxon>
        <taxon>Caecibacteroides</taxon>
    </lineage>
</organism>
<keyword evidence="3 7" id="KW-0732">Signal</keyword>